<dbReference type="GO" id="GO:0012505">
    <property type="term" value="C:endomembrane system"/>
    <property type="evidence" value="ECO:0007669"/>
    <property type="project" value="TreeGrafter"/>
</dbReference>
<dbReference type="STRING" id="337451.A0A443PYM4"/>
<dbReference type="GO" id="GO:0016787">
    <property type="term" value="F:hydrolase activity"/>
    <property type="evidence" value="ECO:0007669"/>
    <property type="project" value="TreeGrafter"/>
</dbReference>
<feature type="transmembrane region" description="Helical" evidence="5">
    <location>
        <begin position="6"/>
        <end position="28"/>
    </location>
</feature>
<dbReference type="PANTHER" id="PTHR10426">
    <property type="entry name" value="STRICTOSIDINE SYNTHASE-RELATED"/>
    <property type="match status" value="1"/>
</dbReference>
<dbReference type="AlphaFoldDB" id="A0A443PYM4"/>
<comment type="similarity">
    <text evidence="2">Belongs to the strictosidine synthase family.</text>
</comment>
<feature type="domain" description="Strictosidine synthase conserved region" evidence="6">
    <location>
        <begin position="157"/>
        <end position="238"/>
    </location>
</feature>
<evidence type="ECO:0000259" key="6">
    <source>
        <dbReference type="Pfam" id="PF03088"/>
    </source>
</evidence>
<keyword evidence="4" id="KW-0325">Glycoprotein</keyword>
<keyword evidence="8" id="KW-1185">Reference proteome</keyword>
<keyword evidence="3" id="KW-0926">Vacuole</keyword>
<dbReference type="FunFam" id="2.120.10.30:FF:000066">
    <property type="entry name" value="ABC transporter permease protein"/>
    <property type="match status" value="1"/>
</dbReference>
<dbReference type="OrthoDB" id="5307922at2759"/>
<dbReference type="Proteomes" id="UP000283530">
    <property type="component" value="Unassembled WGS sequence"/>
</dbReference>
<dbReference type="Pfam" id="PF03088">
    <property type="entry name" value="Str_synth"/>
    <property type="match status" value="1"/>
</dbReference>
<reference evidence="7 8" key="1">
    <citation type="journal article" date="2019" name="Nat. Plants">
        <title>Stout camphor tree genome fills gaps in understanding of flowering plant genome evolution.</title>
        <authorList>
            <person name="Chaw S.M."/>
            <person name="Liu Y.C."/>
            <person name="Wu Y.W."/>
            <person name="Wang H.Y."/>
            <person name="Lin C.I."/>
            <person name="Wu C.S."/>
            <person name="Ke H.M."/>
            <person name="Chang L.Y."/>
            <person name="Hsu C.Y."/>
            <person name="Yang H.T."/>
            <person name="Sudianto E."/>
            <person name="Hsu M.H."/>
            <person name="Wu K.P."/>
            <person name="Wang L.N."/>
            <person name="Leebens-Mack J.H."/>
            <person name="Tsai I.J."/>
        </authorList>
    </citation>
    <scope>NUCLEOTIDE SEQUENCE [LARGE SCALE GENOMIC DNA]</scope>
    <source>
        <strain evidence="8">cv. Chaw 1501</strain>
        <tissue evidence="7">Young leaves</tissue>
    </source>
</reference>
<comment type="caution">
    <text evidence="7">The sequence shown here is derived from an EMBL/GenBank/DDBJ whole genome shotgun (WGS) entry which is preliminary data.</text>
</comment>
<dbReference type="Gene3D" id="2.120.10.30">
    <property type="entry name" value="TolB, C-terminal domain"/>
    <property type="match status" value="1"/>
</dbReference>
<keyword evidence="5" id="KW-1133">Transmembrane helix</keyword>
<gene>
    <name evidence="7" type="ORF">CKAN_02523400</name>
</gene>
<comment type="subcellular location">
    <subcellularLocation>
        <location evidence="1">Vacuole</location>
    </subcellularLocation>
</comment>
<dbReference type="InterPro" id="IPR011042">
    <property type="entry name" value="6-blade_b-propeller_TolB-like"/>
</dbReference>
<dbReference type="Pfam" id="PF20067">
    <property type="entry name" value="SSL_N"/>
    <property type="match status" value="1"/>
</dbReference>
<evidence type="ECO:0000313" key="7">
    <source>
        <dbReference type="EMBL" id="RWR95876.1"/>
    </source>
</evidence>
<organism evidence="7 8">
    <name type="scientific">Cinnamomum micranthum f. kanehirae</name>
    <dbReference type="NCBI Taxonomy" id="337451"/>
    <lineage>
        <taxon>Eukaryota</taxon>
        <taxon>Viridiplantae</taxon>
        <taxon>Streptophyta</taxon>
        <taxon>Embryophyta</taxon>
        <taxon>Tracheophyta</taxon>
        <taxon>Spermatophyta</taxon>
        <taxon>Magnoliopsida</taxon>
        <taxon>Magnoliidae</taxon>
        <taxon>Laurales</taxon>
        <taxon>Lauraceae</taxon>
        <taxon>Cinnamomum</taxon>
    </lineage>
</organism>
<evidence type="ECO:0000256" key="3">
    <source>
        <dbReference type="ARBA" id="ARBA00022554"/>
    </source>
</evidence>
<evidence type="ECO:0000256" key="5">
    <source>
        <dbReference type="SAM" id="Phobius"/>
    </source>
</evidence>
<evidence type="ECO:0000256" key="1">
    <source>
        <dbReference type="ARBA" id="ARBA00004116"/>
    </source>
</evidence>
<evidence type="ECO:0000256" key="2">
    <source>
        <dbReference type="ARBA" id="ARBA00009191"/>
    </source>
</evidence>
<accession>A0A443PYM4</accession>
<dbReference type="InterPro" id="IPR018119">
    <property type="entry name" value="Strictosidine_synth_cons-reg"/>
</dbReference>
<dbReference type="GO" id="GO:0005773">
    <property type="term" value="C:vacuole"/>
    <property type="evidence" value="ECO:0007669"/>
    <property type="project" value="UniProtKB-SubCell"/>
</dbReference>
<dbReference type="SUPFAM" id="SSF63829">
    <property type="entry name" value="Calcium-dependent phosphotriesterase"/>
    <property type="match status" value="1"/>
</dbReference>
<name>A0A443PYM4_9MAGN</name>
<protein>
    <submittedName>
        <fullName evidence="7">Protein STRICTOSIDINE SYNTHASE-LIKE 4-like protein isoform X1</fullName>
    </submittedName>
</protein>
<evidence type="ECO:0000313" key="8">
    <source>
        <dbReference type="Proteomes" id="UP000283530"/>
    </source>
</evidence>
<sequence>MSSWRFLWASTSFVLVVLVSFLLQILIYSPISPDLLHLPVLSSSDFAPNNILQLVVKIGEGYLEKPEDVCVDKRSGTLYTATRDGWIKRMRANGSWEDWKMIGGEALLGLAMSMDGSLIVCDAAKGLLKVSDAGVTVLASEVAGSKISFADDAIEALDGSVYFSDASTKFGFDEWVLDVLEAKPHGRLLKYDPSTNKTLLLLADLAFANGVALSPTQDYLLICETWKFRCLKYWLKGELEGKTEVFIDNLPGGPDNINLAEDGSYWIALLKSRSWTLDLVHRSKMAKHLGAMYPKLAQLFGLARGSAMVVKVGADGKVLKMLDDSQGKVMSFVTSALEYEGHLYLGSLDSNFIGKLPMN</sequence>
<dbReference type="EMBL" id="QPKB01000011">
    <property type="protein sequence ID" value="RWR95876.1"/>
    <property type="molecule type" value="Genomic_DNA"/>
</dbReference>
<evidence type="ECO:0000256" key="4">
    <source>
        <dbReference type="ARBA" id="ARBA00023180"/>
    </source>
</evidence>
<keyword evidence="5" id="KW-0472">Membrane</keyword>
<proteinExistence type="inferred from homology"/>
<keyword evidence="5" id="KW-0812">Transmembrane</keyword>
<dbReference type="PANTHER" id="PTHR10426:SF68">
    <property type="entry name" value="OS07G0614000 PROTEIN"/>
    <property type="match status" value="1"/>
</dbReference>